<dbReference type="STRING" id="35608.A0A2U1PN48"/>
<evidence type="ECO:0000313" key="3">
    <source>
        <dbReference type="Proteomes" id="UP000245207"/>
    </source>
</evidence>
<accession>A0A2U1PN48</accession>
<proteinExistence type="predicted"/>
<feature type="region of interest" description="Disordered" evidence="1">
    <location>
        <begin position="222"/>
        <end position="253"/>
    </location>
</feature>
<dbReference type="OrthoDB" id="1706211at2759"/>
<feature type="region of interest" description="Disordered" evidence="1">
    <location>
        <begin position="1"/>
        <end position="20"/>
    </location>
</feature>
<evidence type="ECO:0000256" key="1">
    <source>
        <dbReference type="SAM" id="MobiDB-lite"/>
    </source>
</evidence>
<protein>
    <submittedName>
        <fullName evidence="2">Ribonuclease H-like domain-containing protein</fullName>
    </submittedName>
</protein>
<dbReference type="AlphaFoldDB" id="A0A2U1PN48"/>
<gene>
    <name evidence="2" type="ORF">CTI12_AA136360</name>
</gene>
<organism evidence="2 3">
    <name type="scientific">Artemisia annua</name>
    <name type="common">Sweet wormwood</name>
    <dbReference type="NCBI Taxonomy" id="35608"/>
    <lineage>
        <taxon>Eukaryota</taxon>
        <taxon>Viridiplantae</taxon>
        <taxon>Streptophyta</taxon>
        <taxon>Embryophyta</taxon>
        <taxon>Tracheophyta</taxon>
        <taxon>Spermatophyta</taxon>
        <taxon>Magnoliopsida</taxon>
        <taxon>eudicotyledons</taxon>
        <taxon>Gunneridae</taxon>
        <taxon>Pentapetalae</taxon>
        <taxon>asterids</taxon>
        <taxon>campanulids</taxon>
        <taxon>Asterales</taxon>
        <taxon>Asteraceae</taxon>
        <taxon>Asteroideae</taxon>
        <taxon>Anthemideae</taxon>
        <taxon>Artemisiinae</taxon>
        <taxon>Artemisia</taxon>
    </lineage>
</organism>
<sequence length="432" mass="46478">MSLSPQSPLTPPPSSSGDTDYLESTCTFAINVLIAFDMRTTGKANIRTNYNIIPCSNEPESINGGDPCAAAGLHMHDRNIPAGCEEQQRACGMLCPNLDGTVSHDHTVTENRSGVLPDGCTRPRLKRMLDDSVSASGSRCLKKFATEGVSVHPSYAANQATGRIRDIQFLGDDGTIPGVNTPPPQPNKSDGMQRCPLLLDFVSGTVCPQVADDLNGSNDSQACGQLSSSVPTSPASMSVITKQKGKRRTGANVQNSAPENVLLKRQRLALPITTPVHTQRIPGFDDTFIGQSQAFTATQPLPGTVSVVGNVSQVWNEASLLLYTISTSDVLQRNAVVSEHPTPPAVTRKMKIANPQSSRLVWETILKEFTVLGKIAARLLFLHATSSGFKCSWSFMRWEFGSEEDKEAELFAIASGEDDDMLSEIFVDAPSL</sequence>
<feature type="compositionally biased region" description="Low complexity" evidence="1">
    <location>
        <begin position="227"/>
        <end position="239"/>
    </location>
</feature>
<name>A0A2U1PN48_ARTAN</name>
<dbReference type="EMBL" id="PKPP01000946">
    <property type="protein sequence ID" value="PWA87107.1"/>
    <property type="molecule type" value="Genomic_DNA"/>
</dbReference>
<evidence type="ECO:0000313" key="2">
    <source>
        <dbReference type="EMBL" id="PWA87107.1"/>
    </source>
</evidence>
<dbReference type="Proteomes" id="UP000245207">
    <property type="component" value="Unassembled WGS sequence"/>
</dbReference>
<reference evidence="2 3" key="1">
    <citation type="journal article" date="2018" name="Mol. Plant">
        <title>The genome of Artemisia annua provides insight into the evolution of Asteraceae family and artemisinin biosynthesis.</title>
        <authorList>
            <person name="Shen Q."/>
            <person name="Zhang L."/>
            <person name="Liao Z."/>
            <person name="Wang S."/>
            <person name="Yan T."/>
            <person name="Shi P."/>
            <person name="Liu M."/>
            <person name="Fu X."/>
            <person name="Pan Q."/>
            <person name="Wang Y."/>
            <person name="Lv Z."/>
            <person name="Lu X."/>
            <person name="Zhang F."/>
            <person name="Jiang W."/>
            <person name="Ma Y."/>
            <person name="Chen M."/>
            <person name="Hao X."/>
            <person name="Li L."/>
            <person name="Tang Y."/>
            <person name="Lv G."/>
            <person name="Zhou Y."/>
            <person name="Sun X."/>
            <person name="Brodelius P.E."/>
            <person name="Rose J.K.C."/>
            <person name="Tang K."/>
        </authorList>
    </citation>
    <scope>NUCLEOTIDE SEQUENCE [LARGE SCALE GENOMIC DNA]</scope>
    <source>
        <strain evidence="3">cv. Huhao1</strain>
        <tissue evidence="2">Leaf</tissue>
    </source>
</reference>
<keyword evidence="3" id="KW-1185">Reference proteome</keyword>
<comment type="caution">
    <text evidence="2">The sequence shown here is derived from an EMBL/GenBank/DDBJ whole genome shotgun (WGS) entry which is preliminary data.</text>
</comment>